<feature type="transmembrane region" description="Helical" evidence="2">
    <location>
        <begin position="12"/>
        <end position="29"/>
    </location>
</feature>
<keyword evidence="2" id="KW-0812">Transmembrane</keyword>
<accession>A0A4U0FHF8</accession>
<feature type="region of interest" description="Disordered" evidence="1">
    <location>
        <begin position="183"/>
        <end position="204"/>
    </location>
</feature>
<comment type="caution">
    <text evidence="3">The sequence shown here is derived from an EMBL/GenBank/DDBJ whole genome shotgun (WGS) entry which is preliminary data.</text>
</comment>
<evidence type="ECO:0000313" key="4">
    <source>
        <dbReference type="Proteomes" id="UP000309673"/>
    </source>
</evidence>
<feature type="transmembrane region" description="Helical" evidence="2">
    <location>
        <begin position="36"/>
        <end position="57"/>
    </location>
</feature>
<protein>
    <recommendedName>
        <fullName evidence="5">Stage III sporulation protein AF</fullName>
    </recommendedName>
</protein>
<dbReference type="Pfam" id="PF09581">
    <property type="entry name" value="Spore_III_AF"/>
    <property type="match status" value="1"/>
</dbReference>
<sequence>MSLIDGLSGWLKQIVAVVLLASLVDLLLPNRTMQRYVRLVAGLFVLVTVATPLLKWMQSDFGGKLASELGTISKPAFAAGDQLSRIRQEGRRLQERHNGDTASLVAVRLAEEMKADIQRSEKRPVSSVDVNVETEPDGRLAVRGVTVTLEPAQNEEGQSDGGRDNVKPVAKVESVVPVTVEVPPVGGSAAATQGEAGGDRSVDPPTRLRIAAFIAARYGIPADQVVVKQEEPSGFQKG</sequence>
<evidence type="ECO:0000313" key="3">
    <source>
        <dbReference type="EMBL" id="TJY44453.1"/>
    </source>
</evidence>
<organism evidence="3 4">
    <name type="scientific">Cohnella pontilimi</name>
    <dbReference type="NCBI Taxonomy" id="2564100"/>
    <lineage>
        <taxon>Bacteria</taxon>
        <taxon>Bacillati</taxon>
        <taxon>Bacillota</taxon>
        <taxon>Bacilli</taxon>
        <taxon>Bacillales</taxon>
        <taxon>Paenibacillaceae</taxon>
        <taxon>Cohnella</taxon>
    </lineage>
</organism>
<evidence type="ECO:0000256" key="2">
    <source>
        <dbReference type="SAM" id="Phobius"/>
    </source>
</evidence>
<name>A0A4U0FHF8_9BACL</name>
<reference evidence="3 4" key="1">
    <citation type="submission" date="2019-04" db="EMBL/GenBank/DDBJ databases">
        <title>Cohnella sp. nov., isolated from soil.</title>
        <authorList>
            <person name="Kim W."/>
        </authorList>
    </citation>
    <scope>NUCLEOTIDE SEQUENCE [LARGE SCALE GENOMIC DNA]</scope>
    <source>
        <strain evidence="3 4">CAU 1483</strain>
    </source>
</reference>
<keyword evidence="2" id="KW-1133">Transmembrane helix</keyword>
<dbReference type="RefSeq" id="WP_136776262.1">
    <property type="nucleotide sequence ID" value="NZ_SUPK01000001.1"/>
</dbReference>
<evidence type="ECO:0008006" key="5">
    <source>
        <dbReference type="Google" id="ProtNLM"/>
    </source>
</evidence>
<dbReference type="AlphaFoldDB" id="A0A4U0FHF8"/>
<dbReference type="Proteomes" id="UP000309673">
    <property type="component" value="Unassembled WGS sequence"/>
</dbReference>
<gene>
    <name evidence="3" type="ORF">E5161_03485</name>
</gene>
<keyword evidence="2" id="KW-0472">Membrane</keyword>
<evidence type="ECO:0000256" key="1">
    <source>
        <dbReference type="SAM" id="MobiDB-lite"/>
    </source>
</evidence>
<proteinExistence type="predicted"/>
<dbReference type="OrthoDB" id="2375554at2"/>
<keyword evidence="4" id="KW-1185">Reference proteome</keyword>
<dbReference type="EMBL" id="SUPK01000001">
    <property type="protein sequence ID" value="TJY44453.1"/>
    <property type="molecule type" value="Genomic_DNA"/>
</dbReference>
<dbReference type="InterPro" id="IPR014245">
    <property type="entry name" value="Spore_III_AF"/>
</dbReference>